<organism evidence="1">
    <name type="scientific">Timema bartmani</name>
    <dbReference type="NCBI Taxonomy" id="61472"/>
    <lineage>
        <taxon>Eukaryota</taxon>
        <taxon>Metazoa</taxon>
        <taxon>Ecdysozoa</taxon>
        <taxon>Arthropoda</taxon>
        <taxon>Hexapoda</taxon>
        <taxon>Insecta</taxon>
        <taxon>Pterygota</taxon>
        <taxon>Neoptera</taxon>
        <taxon>Polyneoptera</taxon>
        <taxon>Phasmatodea</taxon>
        <taxon>Timematodea</taxon>
        <taxon>Timematoidea</taxon>
        <taxon>Timematidae</taxon>
        <taxon>Timema</taxon>
    </lineage>
</organism>
<accession>A0A7R9I6P3</accession>
<reference evidence="1" key="1">
    <citation type="submission" date="2020-11" db="EMBL/GenBank/DDBJ databases">
        <authorList>
            <person name="Tran Van P."/>
        </authorList>
    </citation>
    <scope>NUCLEOTIDE SEQUENCE</scope>
</reference>
<proteinExistence type="predicted"/>
<gene>
    <name evidence="1" type="ORF">TBIB3V08_LOCUS11752</name>
</gene>
<name>A0A7R9I6P3_9NEOP</name>
<evidence type="ECO:0000313" key="1">
    <source>
        <dbReference type="EMBL" id="CAD7449477.1"/>
    </source>
</evidence>
<protein>
    <submittedName>
        <fullName evidence="1">Uncharacterized protein</fullName>
    </submittedName>
</protein>
<dbReference type="EMBL" id="OD571795">
    <property type="protein sequence ID" value="CAD7449477.1"/>
    <property type="molecule type" value="Genomic_DNA"/>
</dbReference>
<dbReference type="AlphaFoldDB" id="A0A7R9I6P3"/>
<sequence length="179" mass="20805">MSLWLLNTTGVKPQQINIRQPSRQWRGEISCQELAKVEDKCLSMSTSEVSLPDHILCTTLDVEITSTSPRSSVPQFHERVMRRMIHVTEDTHLPLNIRLSFYHGPHSVLACLNTYMSRESTCFLVKRSGVSELGARKLDEYNKFLSLMRGDIECCFKTERTDYGRDRMERQVGRFSKWM</sequence>